<organism evidence="2">
    <name type="scientific">Kingella negevensis</name>
    <dbReference type="NCBI Taxonomy" id="1522312"/>
    <lineage>
        <taxon>Bacteria</taxon>
        <taxon>Pseudomonadati</taxon>
        <taxon>Pseudomonadota</taxon>
        <taxon>Betaproteobacteria</taxon>
        <taxon>Neisseriales</taxon>
        <taxon>Neisseriaceae</taxon>
        <taxon>Kingella</taxon>
    </lineage>
</organism>
<keyword evidence="4" id="KW-1185">Reference proteome</keyword>
<dbReference type="InterPro" id="IPR001387">
    <property type="entry name" value="Cro/C1-type_HTH"/>
</dbReference>
<dbReference type="AlphaFoldDB" id="A0A238HH51"/>
<dbReference type="InterPro" id="IPR010744">
    <property type="entry name" value="Phage_CI_N"/>
</dbReference>
<evidence type="ECO:0000259" key="1">
    <source>
        <dbReference type="PROSITE" id="PS50943"/>
    </source>
</evidence>
<evidence type="ECO:0000313" key="2">
    <source>
        <dbReference type="EMBL" id="SMQ12506.1"/>
    </source>
</evidence>
<dbReference type="OrthoDB" id="8613261at2"/>
<dbReference type="PROSITE" id="PS50943">
    <property type="entry name" value="HTH_CROC1"/>
    <property type="match status" value="1"/>
</dbReference>
<dbReference type="InterPro" id="IPR010982">
    <property type="entry name" value="Lambda_DNA-bd_dom_sf"/>
</dbReference>
<gene>
    <name evidence="3" type="ORF">KEBURONENSIS_01362</name>
    <name evidence="2" type="ORF">KEBURONENSIS_01407</name>
</gene>
<dbReference type="GO" id="GO:0045892">
    <property type="term" value="P:negative regulation of DNA-templated transcription"/>
    <property type="evidence" value="ECO:0007669"/>
    <property type="project" value="InterPro"/>
</dbReference>
<dbReference type="CDD" id="cd00093">
    <property type="entry name" value="HTH_XRE"/>
    <property type="match status" value="1"/>
</dbReference>
<sequence>MNSIDRAKIAVNVKSHADLARFLAVTPSAIFGYEKRDTLPLEQCIKIAEKTGVSLDWLILGKGEMQPEKATPELNPEQKMLLTGFDSLTSEQQDCIFNFIRRFVRGEEVACSK</sequence>
<name>A0A238HH51_9NEIS</name>
<accession>A0A238HH51</accession>
<evidence type="ECO:0000313" key="4">
    <source>
        <dbReference type="Proteomes" id="UP000215450"/>
    </source>
</evidence>
<evidence type="ECO:0000313" key="3">
    <source>
        <dbReference type="EMBL" id="SNB70617.1"/>
    </source>
</evidence>
<reference evidence="2" key="1">
    <citation type="submission" date="2017-05" db="EMBL/GenBank/DDBJ databases">
        <authorList>
            <person name="Song R."/>
            <person name="Chenine A.L."/>
            <person name="Ruprecht R.M."/>
        </authorList>
    </citation>
    <scope>NUCLEOTIDE SEQUENCE</scope>
    <source>
        <strain evidence="2">Kingella_eburonensis</strain>
    </source>
</reference>
<dbReference type="Gene3D" id="1.10.260.40">
    <property type="entry name" value="lambda repressor-like DNA-binding domains"/>
    <property type="match status" value="1"/>
</dbReference>
<proteinExistence type="predicted"/>
<dbReference type="RefSeq" id="WP_095062686.1">
    <property type="nucleotide sequence ID" value="NZ_FXUV02000026.1"/>
</dbReference>
<dbReference type="EMBL" id="FXUV02000026">
    <property type="protein sequence ID" value="SNB70617.1"/>
    <property type="molecule type" value="Genomic_DNA"/>
</dbReference>
<dbReference type="Pfam" id="PF07022">
    <property type="entry name" value="Phage_CI_repr"/>
    <property type="match status" value="1"/>
</dbReference>
<dbReference type="GO" id="GO:0003677">
    <property type="term" value="F:DNA binding"/>
    <property type="evidence" value="ECO:0007669"/>
    <property type="project" value="InterPro"/>
</dbReference>
<feature type="domain" description="HTH cro/C1-type" evidence="1">
    <location>
        <begin position="17"/>
        <end position="58"/>
    </location>
</feature>
<dbReference type="SUPFAM" id="SSF47413">
    <property type="entry name" value="lambda repressor-like DNA-binding domains"/>
    <property type="match status" value="1"/>
</dbReference>
<protein>
    <submittedName>
        <fullName evidence="2">Transcriptional repressor DicA</fullName>
    </submittedName>
</protein>
<dbReference type="Proteomes" id="UP000215450">
    <property type="component" value="Unassembled WGS sequence"/>
</dbReference>
<dbReference type="EMBL" id="FXUV01000023">
    <property type="protein sequence ID" value="SMQ12506.1"/>
    <property type="molecule type" value="Genomic_DNA"/>
</dbReference>
<reference evidence="3 4" key="2">
    <citation type="submission" date="2017-06" db="EMBL/GenBank/DDBJ databases">
        <authorList>
            <person name="Kim H.J."/>
            <person name="Triplett B.A."/>
        </authorList>
    </citation>
    <scope>NUCLEOTIDE SEQUENCE [LARGE SCALE GENOMIC DNA]</scope>
    <source>
        <strain evidence="3">Kingella_eburonensis</strain>
    </source>
</reference>